<feature type="transmembrane region" description="Helical" evidence="1">
    <location>
        <begin position="268"/>
        <end position="286"/>
    </location>
</feature>
<reference evidence="3" key="1">
    <citation type="submission" date="2019-04" db="EMBL/GenBank/DDBJ databases">
        <authorList>
            <person name="Brambilla D."/>
        </authorList>
    </citation>
    <scope>NUCLEOTIDE SEQUENCE</scope>
    <source>
        <strain evidence="3">BAL1</strain>
    </source>
</reference>
<dbReference type="EMBL" id="CAAJGR010000083">
    <property type="protein sequence ID" value="VHO03523.1"/>
    <property type="molecule type" value="Genomic_DNA"/>
</dbReference>
<protein>
    <submittedName>
        <fullName evidence="3">Inner membrane protein</fullName>
    </submittedName>
</protein>
<dbReference type="InterPro" id="IPR002656">
    <property type="entry name" value="Acyl_transf_3_dom"/>
</dbReference>
<dbReference type="Pfam" id="PF01757">
    <property type="entry name" value="Acyl_transf_3"/>
    <property type="match status" value="1"/>
</dbReference>
<feature type="transmembrane region" description="Helical" evidence="1">
    <location>
        <begin position="410"/>
        <end position="428"/>
    </location>
</feature>
<accession>A0A486XP51</accession>
<feature type="transmembrane region" description="Helical" evidence="1">
    <location>
        <begin position="371"/>
        <end position="390"/>
    </location>
</feature>
<sequence length="432" mass="48885">MVVPAMPLGGKSGAGIMSNNRIDIPTTARRYDLDWLRVLAFGLLIFYHTGMLYAERWGFHYKSQYLSSTLEYLMLLSSPWRMLLIWFISGYALGVVLPRVVSFQQGALFAVRRTVVLLLPLLTGLWLIVPPQLYAEMLQDGAHNVSYRAFYQAFFDLQHPLFADYQSGVWPHVDVNHLWYLRSLWQFTLLLLLLLLPLLNLRLVQRATGRLLHLALPWQLLLLTLMLLLIHAIAEGGSRRELAGFGFLVLGFLSVHNTMFWQQLGRSVNWLGVLCLLNYLLLLVSYYCSQHSLPVPWQALNQTLLYLSYATQAVAMTFWLLALAQRFLNRPHPYLALANRAVFPVYLVHQSLIIIAALYLTPLALGGPLEALLVVLFTLLASASLLLILWRLPLIAPLFGIKTAKQYPGFWAKAGLAAGLLLVLPLAIELLL</sequence>
<evidence type="ECO:0000256" key="1">
    <source>
        <dbReference type="SAM" id="Phobius"/>
    </source>
</evidence>
<dbReference type="PANTHER" id="PTHR36927">
    <property type="entry name" value="BLR4337 PROTEIN"/>
    <property type="match status" value="1"/>
</dbReference>
<feature type="transmembrane region" description="Helical" evidence="1">
    <location>
        <begin position="179"/>
        <end position="199"/>
    </location>
</feature>
<proteinExistence type="predicted"/>
<dbReference type="AlphaFoldDB" id="A0A486XP51"/>
<feature type="transmembrane region" description="Helical" evidence="1">
    <location>
        <begin position="211"/>
        <end position="230"/>
    </location>
</feature>
<evidence type="ECO:0000259" key="2">
    <source>
        <dbReference type="Pfam" id="PF01757"/>
    </source>
</evidence>
<feature type="transmembrane region" description="Helical" evidence="1">
    <location>
        <begin position="306"/>
        <end position="324"/>
    </location>
</feature>
<dbReference type="InterPro" id="IPR050623">
    <property type="entry name" value="Glucan_succinyl_AcylTrfase"/>
</dbReference>
<feature type="transmembrane region" description="Helical" evidence="1">
    <location>
        <begin position="74"/>
        <end position="97"/>
    </location>
</feature>
<feature type="transmembrane region" description="Helical" evidence="1">
    <location>
        <begin position="109"/>
        <end position="129"/>
    </location>
</feature>
<name>A0A486XP51_9GAMM</name>
<evidence type="ECO:0000313" key="3">
    <source>
        <dbReference type="EMBL" id="VHO03523.1"/>
    </source>
</evidence>
<feature type="transmembrane region" description="Helical" evidence="1">
    <location>
        <begin position="35"/>
        <end position="54"/>
    </location>
</feature>
<organism evidence="3">
    <name type="scientific">Rheinheimera sp. BAL341</name>
    <dbReference type="NCBI Taxonomy" id="1708203"/>
    <lineage>
        <taxon>Bacteria</taxon>
        <taxon>Pseudomonadati</taxon>
        <taxon>Pseudomonadota</taxon>
        <taxon>Gammaproteobacteria</taxon>
        <taxon>Chromatiales</taxon>
        <taxon>Chromatiaceae</taxon>
        <taxon>Rheinheimera</taxon>
    </lineage>
</organism>
<dbReference type="PANTHER" id="PTHR36927:SF3">
    <property type="entry name" value="GLUCANS BIOSYNTHESIS PROTEIN C"/>
    <property type="match status" value="1"/>
</dbReference>
<feature type="transmembrane region" description="Helical" evidence="1">
    <location>
        <begin position="242"/>
        <end position="261"/>
    </location>
</feature>
<feature type="domain" description="Acyltransferase 3" evidence="2">
    <location>
        <begin position="31"/>
        <end position="385"/>
    </location>
</feature>
<feature type="transmembrane region" description="Helical" evidence="1">
    <location>
        <begin position="345"/>
        <end position="365"/>
    </location>
</feature>
<keyword evidence="1" id="KW-0472">Membrane</keyword>
<gene>
    <name evidence="3" type="ORF">BAL341_1452</name>
</gene>
<keyword evidence="1" id="KW-1133">Transmembrane helix</keyword>
<keyword evidence="1" id="KW-0812">Transmembrane</keyword>
<dbReference type="GO" id="GO:0016747">
    <property type="term" value="F:acyltransferase activity, transferring groups other than amino-acyl groups"/>
    <property type="evidence" value="ECO:0007669"/>
    <property type="project" value="InterPro"/>
</dbReference>